<dbReference type="EMBL" id="PUGF01000002">
    <property type="protein sequence ID" value="PRC94744.1"/>
    <property type="molecule type" value="Genomic_DNA"/>
</dbReference>
<protein>
    <submittedName>
        <fullName evidence="1">Uncharacterized protein</fullName>
    </submittedName>
</protein>
<reference evidence="1 2" key="1">
    <citation type="submission" date="2018-02" db="EMBL/GenBank/DDBJ databases">
        <title>Solimicrobium silvestre gen. nov., sp. nov., isolated from alpine forest soil.</title>
        <authorList>
            <person name="Margesin R."/>
            <person name="Albuquerque L."/>
            <person name="Zhang D.-C."/>
            <person name="Froufe H.J.C."/>
            <person name="Severino R."/>
            <person name="Roxo I."/>
            <person name="Egas C."/>
            <person name="Da Costa M.S."/>
        </authorList>
    </citation>
    <scope>NUCLEOTIDE SEQUENCE [LARGE SCALE GENOMIC DNA]</scope>
    <source>
        <strain evidence="1 2">S20-91</strain>
    </source>
</reference>
<proteinExistence type="predicted"/>
<accession>A0A2S9H430</accession>
<evidence type="ECO:0000313" key="1">
    <source>
        <dbReference type="EMBL" id="PRC94744.1"/>
    </source>
</evidence>
<comment type="caution">
    <text evidence="1">The sequence shown here is derived from an EMBL/GenBank/DDBJ whole genome shotgun (WGS) entry which is preliminary data.</text>
</comment>
<name>A0A2S9H430_9BURK</name>
<dbReference type="AlphaFoldDB" id="A0A2S9H430"/>
<organism evidence="1 2">
    <name type="scientific">Solimicrobium silvestre</name>
    <dbReference type="NCBI Taxonomy" id="2099400"/>
    <lineage>
        <taxon>Bacteria</taxon>
        <taxon>Pseudomonadati</taxon>
        <taxon>Pseudomonadota</taxon>
        <taxon>Betaproteobacteria</taxon>
        <taxon>Burkholderiales</taxon>
        <taxon>Oxalobacteraceae</taxon>
        <taxon>Solimicrobium</taxon>
    </lineage>
</organism>
<gene>
    <name evidence="1" type="ORF">S2091_0747</name>
</gene>
<sequence>MAPEFIAQTLVPQYHGAGNMNERSEMVVMVIPTRLSSCA</sequence>
<evidence type="ECO:0000313" key="2">
    <source>
        <dbReference type="Proteomes" id="UP000237839"/>
    </source>
</evidence>
<keyword evidence="2" id="KW-1185">Reference proteome</keyword>
<dbReference type="Proteomes" id="UP000237839">
    <property type="component" value="Unassembled WGS sequence"/>
</dbReference>